<dbReference type="InterPro" id="IPR017441">
    <property type="entry name" value="Protein_kinase_ATP_BS"/>
</dbReference>
<dbReference type="SUPFAM" id="SSF56112">
    <property type="entry name" value="Protein kinase-like (PK-like)"/>
    <property type="match status" value="1"/>
</dbReference>
<evidence type="ECO:0000259" key="11">
    <source>
        <dbReference type="PROSITE" id="PS50011"/>
    </source>
</evidence>
<evidence type="ECO:0000256" key="5">
    <source>
        <dbReference type="ARBA" id="ARBA00022777"/>
    </source>
</evidence>
<dbReference type="FunFam" id="1.10.510.10:FF:001023">
    <property type="entry name" value="Os07g0541700 protein"/>
    <property type="match status" value="1"/>
</dbReference>
<gene>
    <name evidence="12" type="ORF">QYE76_048499</name>
</gene>
<evidence type="ECO:0000256" key="7">
    <source>
        <dbReference type="ARBA" id="ARBA00047899"/>
    </source>
</evidence>
<evidence type="ECO:0000256" key="8">
    <source>
        <dbReference type="ARBA" id="ARBA00048679"/>
    </source>
</evidence>
<keyword evidence="3" id="KW-0808">Transferase</keyword>
<dbReference type="SMART" id="SM00220">
    <property type="entry name" value="S_TKc"/>
    <property type="match status" value="1"/>
</dbReference>
<feature type="domain" description="Protein kinase" evidence="11">
    <location>
        <begin position="36"/>
        <end position="309"/>
    </location>
</feature>
<dbReference type="PROSITE" id="PS50011">
    <property type="entry name" value="PROTEIN_KINASE_DOM"/>
    <property type="match status" value="1"/>
</dbReference>
<feature type="binding site" evidence="9">
    <location>
        <position position="64"/>
    </location>
    <ligand>
        <name>ATP</name>
        <dbReference type="ChEBI" id="CHEBI:30616"/>
    </ligand>
</feature>
<dbReference type="Pfam" id="PF00069">
    <property type="entry name" value="Pkinase"/>
    <property type="match status" value="1"/>
</dbReference>
<dbReference type="InterPro" id="IPR000719">
    <property type="entry name" value="Prot_kinase_dom"/>
</dbReference>
<feature type="region of interest" description="Disordered" evidence="10">
    <location>
        <begin position="400"/>
        <end position="442"/>
    </location>
</feature>
<evidence type="ECO:0000256" key="3">
    <source>
        <dbReference type="ARBA" id="ARBA00022679"/>
    </source>
</evidence>
<evidence type="ECO:0000313" key="12">
    <source>
        <dbReference type="EMBL" id="KAK1660340.1"/>
    </source>
</evidence>
<dbReference type="EC" id="2.7.11.1" evidence="1"/>
<keyword evidence="2" id="KW-0723">Serine/threonine-protein kinase</keyword>
<evidence type="ECO:0000256" key="6">
    <source>
        <dbReference type="ARBA" id="ARBA00022840"/>
    </source>
</evidence>
<dbReference type="AlphaFoldDB" id="A0AAD8WHD9"/>
<dbReference type="Gene3D" id="1.10.510.10">
    <property type="entry name" value="Transferase(Phosphotransferase) domain 1"/>
    <property type="match status" value="1"/>
</dbReference>
<reference evidence="12" key="1">
    <citation type="submission" date="2023-07" db="EMBL/GenBank/DDBJ databases">
        <title>A chromosome-level genome assembly of Lolium multiflorum.</title>
        <authorList>
            <person name="Chen Y."/>
            <person name="Copetti D."/>
            <person name="Kolliker R."/>
            <person name="Studer B."/>
        </authorList>
    </citation>
    <scope>NUCLEOTIDE SEQUENCE</scope>
    <source>
        <strain evidence="12">02402/16</strain>
        <tissue evidence="12">Leaf</tissue>
    </source>
</reference>
<dbReference type="InterPro" id="IPR029480">
    <property type="entry name" value="Transpos_assoc"/>
</dbReference>
<evidence type="ECO:0000256" key="2">
    <source>
        <dbReference type="ARBA" id="ARBA00022527"/>
    </source>
</evidence>
<evidence type="ECO:0000313" key="13">
    <source>
        <dbReference type="Proteomes" id="UP001231189"/>
    </source>
</evidence>
<dbReference type="InterPro" id="IPR011009">
    <property type="entry name" value="Kinase-like_dom_sf"/>
</dbReference>
<dbReference type="Proteomes" id="UP001231189">
    <property type="component" value="Unassembled WGS sequence"/>
</dbReference>
<sequence length="509" mass="58772">MDEEIMGLDVLESIFEGRTKPTDLKLSALQSITGNFFEERIIGTGGFGTVYKGVLRNGEVAVKKIKNNHTINENVFRREVNSLLNVSHENIVRFLGFCSHTEHKVFKTEGSRDYIYAENRERILCFEYINNGSLEKYIADELRGLHWDIRFLIIKGICEGLQYLHMEKQIIHMDLKPANILIDYNMVAKITDFGLSRMEENAKTKSTNRGLSPGYAAPEDIDKGEMSVKYDVYSLGIIIIELVTGHRSIPDSNNVLRRWRHRLQKSGKETPFRYQQIAKLIEIGLLCQEKDPYKRPFISDIIRVINELENTDRSTVEQMNRQWMYIDRRFDEFTSGLSNFMAVAEANKHGGFMYCPCVDCKNIVNYAHSSTIHGHLLRNGFMPSYYCWTKHGERGVMMEENEEEEEGDDGYPNFPEYGDSAEGNEDNEAEDQEAPDEPADDDLGRAIADARRECETEKERLAFDKMIEDHNKLLYPTCEDGHKKQHTGIVAMEGRERCRLRIWKVADNN</sequence>
<name>A0AAD8WHD9_LOLMU</name>
<evidence type="ECO:0000256" key="10">
    <source>
        <dbReference type="SAM" id="MobiDB-lite"/>
    </source>
</evidence>
<evidence type="ECO:0000256" key="4">
    <source>
        <dbReference type="ARBA" id="ARBA00022741"/>
    </source>
</evidence>
<comment type="caution">
    <text evidence="12">The sequence shown here is derived from an EMBL/GenBank/DDBJ whole genome shotgun (WGS) entry which is preliminary data.</text>
</comment>
<dbReference type="PROSITE" id="PS00108">
    <property type="entry name" value="PROTEIN_KINASE_ST"/>
    <property type="match status" value="1"/>
</dbReference>
<proteinExistence type="predicted"/>
<accession>A0AAD8WHD9</accession>
<protein>
    <recommendedName>
        <fullName evidence="1">non-specific serine/threonine protein kinase</fullName>
        <ecNumber evidence="1">2.7.11.1</ecNumber>
    </recommendedName>
</protein>
<evidence type="ECO:0000256" key="9">
    <source>
        <dbReference type="PROSITE-ProRule" id="PRU10141"/>
    </source>
</evidence>
<dbReference type="PANTHER" id="PTHR45707">
    <property type="entry name" value="C2 CALCIUM/LIPID-BINDING PLANT PHOSPHORIBOSYLTRANSFERASE FAMILY PROTEIN"/>
    <property type="match status" value="1"/>
</dbReference>
<feature type="compositionally biased region" description="Acidic residues" evidence="10">
    <location>
        <begin position="400"/>
        <end position="409"/>
    </location>
</feature>
<dbReference type="PROSITE" id="PS00107">
    <property type="entry name" value="PROTEIN_KINASE_ATP"/>
    <property type="match status" value="1"/>
</dbReference>
<dbReference type="GO" id="GO:0004674">
    <property type="term" value="F:protein serine/threonine kinase activity"/>
    <property type="evidence" value="ECO:0007669"/>
    <property type="project" value="UniProtKB-KW"/>
</dbReference>
<dbReference type="EMBL" id="JAUUTY010000003">
    <property type="protein sequence ID" value="KAK1660340.1"/>
    <property type="molecule type" value="Genomic_DNA"/>
</dbReference>
<dbReference type="InterPro" id="IPR008271">
    <property type="entry name" value="Ser/Thr_kinase_AS"/>
</dbReference>
<evidence type="ECO:0000256" key="1">
    <source>
        <dbReference type="ARBA" id="ARBA00012513"/>
    </source>
</evidence>
<organism evidence="12 13">
    <name type="scientific">Lolium multiflorum</name>
    <name type="common">Italian ryegrass</name>
    <name type="synonym">Lolium perenne subsp. multiflorum</name>
    <dbReference type="NCBI Taxonomy" id="4521"/>
    <lineage>
        <taxon>Eukaryota</taxon>
        <taxon>Viridiplantae</taxon>
        <taxon>Streptophyta</taxon>
        <taxon>Embryophyta</taxon>
        <taxon>Tracheophyta</taxon>
        <taxon>Spermatophyta</taxon>
        <taxon>Magnoliopsida</taxon>
        <taxon>Liliopsida</taxon>
        <taxon>Poales</taxon>
        <taxon>Poaceae</taxon>
        <taxon>BOP clade</taxon>
        <taxon>Pooideae</taxon>
        <taxon>Poodae</taxon>
        <taxon>Poeae</taxon>
        <taxon>Poeae Chloroplast Group 2 (Poeae type)</taxon>
        <taxon>Loliodinae</taxon>
        <taxon>Loliinae</taxon>
        <taxon>Lolium</taxon>
    </lineage>
</organism>
<keyword evidence="4 9" id="KW-0547">Nucleotide-binding</keyword>
<comment type="catalytic activity">
    <reaction evidence="7">
        <text>L-threonyl-[protein] + ATP = O-phospho-L-threonyl-[protein] + ADP + H(+)</text>
        <dbReference type="Rhea" id="RHEA:46608"/>
        <dbReference type="Rhea" id="RHEA-COMP:11060"/>
        <dbReference type="Rhea" id="RHEA-COMP:11605"/>
        <dbReference type="ChEBI" id="CHEBI:15378"/>
        <dbReference type="ChEBI" id="CHEBI:30013"/>
        <dbReference type="ChEBI" id="CHEBI:30616"/>
        <dbReference type="ChEBI" id="CHEBI:61977"/>
        <dbReference type="ChEBI" id="CHEBI:456216"/>
        <dbReference type="EC" id="2.7.11.1"/>
    </reaction>
</comment>
<feature type="compositionally biased region" description="Acidic residues" evidence="10">
    <location>
        <begin position="422"/>
        <end position="441"/>
    </location>
</feature>
<keyword evidence="6 9" id="KW-0067">ATP-binding</keyword>
<dbReference type="Pfam" id="PF13963">
    <property type="entry name" value="Transpos_assoc"/>
    <property type="match status" value="1"/>
</dbReference>
<dbReference type="PANTHER" id="PTHR45707:SF50">
    <property type="entry name" value="VESICLE-ASSOCIATED PROTEIN 1-1"/>
    <property type="match status" value="1"/>
</dbReference>
<keyword evidence="5" id="KW-0418">Kinase</keyword>
<dbReference type="Gene3D" id="3.30.200.20">
    <property type="entry name" value="Phosphorylase Kinase, domain 1"/>
    <property type="match status" value="1"/>
</dbReference>
<comment type="catalytic activity">
    <reaction evidence="8">
        <text>L-seryl-[protein] + ATP = O-phospho-L-seryl-[protein] + ADP + H(+)</text>
        <dbReference type="Rhea" id="RHEA:17989"/>
        <dbReference type="Rhea" id="RHEA-COMP:9863"/>
        <dbReference type="Rhea" id="RHEA-COMP:11604"/>
        <dbReference type="ChEBI" id="CHEBI:15378"/>
        <dbReference type="ChEBI" id="CHEBI:29999"/>
        <dbReference type="ChEBI" id="CHEBI:30616"/>
        <dbReference type="ChEBI" id="CHEBI:83421"/>
        <dbReference type="ChEBI" id="CHEBI:456216"/>
        <dbReference type="EC" id="2.7.11.1"/>
    </reaction>
</comment>
<dbReference type="GO" id="GO:0005524">
    <property type="term" value="F:ATP binding"/>
    <property type="evidence" value="ECO:0007669"/>
    <property type="project" value="UniProtKB-UniRule"/>
</dbReference>
<keyword evidence="13" id="KW-1185">Reference proteome</keyword>